<dbReference type="OrthoDB" id="410807at2759"/>
<dbReference type="PANTHER" id="PTHR35826">
    <property type="entry name" value="PROTEIN ATP6V1FNB-LIKE"/>
    <property type="match status" value="1"/>
</dbReference>
<dbReference type="EMBL" id="CAJHNH020000469">
    <property type="protein sequence ID" value="CAG5117889.1"/>
    <property type="molecule type" value="Genomic_DNA"/>
</dbReference>
<dbReference type="InterPro" id="IPR054323">
    <property type="entry name" value="SPMIP1_C"/>
</dbReference>
<dbReference type="AlphaFoldDB" id="A0A8S3YLF3"/>
<dbReference type="PANTHER" id="PTHR35826:SF1">
    <property type="entry name" value="PROTEIN ATP6V1FNB-LIKE"/>
    <property type="match status" value="1"/>
</dbReference>
<evidence type="ECO:0000259" key="1">
    <source>
        <dbReference type="Pfam" id="PF22589"/>
    </source>
</evidence>
<comment type="caution">
    <text evidence="2">The sequence shown here is derived from an EMBL/GenBank/DDBJ whole genome shotgun (WGS) entry which is preliminary data.</text>
</comment>
<organism evidence="2 3">
    <name type="scientific">Candidula unifasciata</name>
    <dbReference type="NCBI Taxonomy" id="100452"/>
    <lineage>
        <taxon>Eukaryota</taxon>
        <taxon>Metazoa</taxon>
        <taxon>Spiralia</taxon>
        <taxon>Lophotrochozoa</taxon>
        <taxon>Mollusca</taxon>
        <taxon>Gastropoda</taxon>
        <taxon>Heterobranchia</taxon>
        <taxon>Euthyneura</taxon>
        <taxon>Panpulmonata</taxon>
        <taxon>Eupulmonata</taxon>
        <taxon>Stylommatophora</taxon>
        <taxon>Helicina</taxon>
        <taxon>Helicoidea</taxon>
        <taxon>Geomitridae</taxon>
        <taxon>Candidula</taxon>
    </lineage>
</organism>
<protein>
    <recommendedName>
        <fullName evidence="1">Sperm microtubule inner protein 1 C-terminal domain-containing protein</fullName>
    </recommendedName>
</protein>
<proteinExistence type="predicted"/>
<feature type="domain" description="Sperm microtubule inner protein 1 C-terminal" evidence="1">
    <location>
        <begin position="70"/>
        <end position="179"/>
    </location>
</feature>
<accession>A0A8S3YLF3</accession>
<evidence type="ECO:0000313" key="3">
    <source>
        <dbReference type="Proteomes" id="UP000678393"/>
    </source>
</evidence>
<dbReference type="Pfam" id="PF22589">
    <property type="entry name" value="SPMIP1"/>
    <property type="match status" value="1"/>
</dbReference>
<gene>
    <name evidence="2" type="ORF">CUNI_LOCUS3447</name>
</gene>
<dbReference type="Proteomes" id="UP000678393">
    <property type="component" value="Unassembled WGS sequence"/>
</dbReference>
<sequence length="185" mass="21703">MARNPYANTQMQSFWKETVEKEAAARLLAFRKQKGQPRNTARQLEVFRKKILDSKPSDAVLELPPISSHKKKTDLDDSNCADKWAPETLLNAPEMRPVTPEVRKTLYNGFTKEGKGRHVYLHHRYEKDPEEKYTFPTCTSWEYGWKLGEVIKKDDIKKPKYGRYRIVENTFYTRNGLMSSYSRGH</sequence>
<evidence type="ECO:0000313" key="2">
    <source>
        <dbReference type="EMBL" id="CAG5117889.1"/>
    </source>
</evidence>
<reference evidence="2" key="1">
    <citation type="submission" date="2021-04" db="EMBL/GenBank/DDBJ databases">
        <authorList>
            <consortium name="Molecular Ecology Group"/>
        </authorList>
    </citation>
    <scope>NUCLEOTIDE SEQUENCE</scope>
</reference>
<name>A0A8S3YLF3_9EUPU</name>
<keyword evidence="3" id="KW-1185">Reference proteome</keyword>